<reference evidence="7" key="1">
    <citation type="submission" date="2017-09" db="EMBL/GenBank/DDBJ databases">
        <title>Genome sequence of Nannocystis excedens DSM 71.</title>
        <authorList>
            <person name="Blom J."/>
        </authorList>
    </citation>
    <scope>NUCLEOTIDE SEQUENCE [LARGE SCALE GENOMIC DNA]</scope>
    <source>
        <strain evidence="7">type strain: E19</strain>
    </source>
</reference>
<organism evidence="6 7">
    <name type="scientific">Hartmannibacter diazotrophicus</name>
    <dbReference type="NCBI Taxonomy" id="1482074"/>
    <lineage>
        <taxon>Bacteria</taxon>
        <taxon>Pseudomonadati</taxon>
        <taxon>Pseudomonadota</taxon>
        <taxon>Alphaproteobacteria</taxon>
        <taxon>Hyphomicrobiales</taxon>
        <taxon>Pleomorphomonadaceae</taxon>
        <taxon>Hartmannibacter</taxon>
    </lineage>
</organism>
<evidence type="ECO:0000313" key="6">
    <source>
        <dbReference type="EMBL" id="SON55383.1"/>
    </source>
</evidence>
<dbReference type="InterPro" id="IPR036909">
    <property type="entry name" value="Cyt_c-like_dom_sf"/>
</dbReference>
<evidence type="ECO:0000256" key="3">
    <source>
        <dbReference type="ARBA" id="ARBA00023004"/>
    </source>
</evidence>
<dbReference type="GO" id="GO:0020037">
    <property type="term" value="F:heme binding"/>
    <property type="evidence" value="ECO:0007669"/>
    <property type="project" value="InterPro"/>
</dbReference>
<evidence type="ECO:0000256" key="2">
    <source>
        <dbReference type="ARBA" id="ARBA00022723"/>
    </source>
</evidence>
<dbReference type="GO" id="GO:0046872">
    <property type="term" value="F:metal ion binding"/>
    <property type="evidence" value="ECO:0007669"/>
    <property type="project" value="UniProtKB-KW"/>
</dbReference>
<evidence type="ECO:0000256" key="4">
    <source>
        <dbReference type="PROSITE-ProRule" id="PRU00433"/>
    </source>
</evidence>
<dbReference type="KEGG" id="hdi:HDIA_1842"/>
<sequence>MKRYSKLLAIAAVALAVAFVVYLRRPSPAVVAQAGPPIVAVKVPALSAEEQKGEVAYRAYCTRCHGEDGAGQDGVAPPLVHPIYEPNHHGDQAFLLAAMNGARAHHWPFGDMPPVEGVKPADVADIVTYVRALQRANGIY</sequence>
<dbReference type="InterPro" id="IPR009056">
    <property type="entry name" value="Cyt_c-like_dom"/>
</dbReference>
<proteinExistence type="predicted"/>
<name>A0A2C9D582_9HYPH</name>
<keyword evidence="2 4" id="KW-0479">Metal-binding</keyword>
<protein>
    <submittedName>
        <fullName evidence="6">Cytochrome c oxidase, cbb3-type, subunit III</fullName>
    </submittedName>
</protein>
<dbReference type="Pfam" id="PF00034">
    <property type="entry name" value="Cytochrom_C"/>
    <property type="match status" value="1"/>
</dbReference>
<dbReference type="AlphaFoldDB" id="A0A2C9D582"/>
<dbReference type="RefSeq" id="WP_099555901.1">
    <property type="nucleotide sequence ID" value="NZ_LT960614.1"/>
</dbReference>
<evidence type="ECO:0000259" key="5">
    <source>
        <dbReference type="PROSITE" id="PS51007"/>
    </source>
</evidence>
<evidence type="ECO:0000313" key="7">
    <source>
        <dbReference type="Proteomes" id="UP000223606"/>
    </source>
</evidence>
<dbReference type="SUPFAM" id="SSF46626">
    <property type="entry name" value="Cytochrome c"/>
    <property type="match status" value="1"/>
</dbReference>
<keyword evidence="1 4" id="KW-0349">Heme</keyword>
<accession>A0A2C9D582</accession>
<feature type="domain" description="Cytochrome c" evidence="5">
    <location>
        <begin position="48"/>
        <end position="134"/>
    </location>
</feature>
<keyword evidence="7" id="KW-1185">Reference proteome</keyword>
<evidence type="ECO:0000256" key="1">
    <source>
        <dbReference type="ARBA" id="ARBA00022617"/>
    </source>
</evidence>
<dbReference type="GO" id="GO:0009055">
    <property type="term" value="F:electron transfer activity"/>
    <property type="evidence" value="ECO:0007669"/>
    <property type="project" value="InterPro"/>
</dbReference>
<keyword evidence="3 4" id="KW-0408">Iron</keyword>
<dbReference type="PROSITE" id="PS51007">
    <property type="entry name" value="CYTC"/>
    <property type="match status" value="1"/>
</dbReference>
<dbReference type="EMBL" id="LT960614">
    <property type="protein sequence ID" value="SON55383.1"/>
    <property type="molecule type" value="Genomic_DNA"/>
</dbReference>
<gene>
    <name evidence="6" type="ORF">HDIA_1842</name>
</gene>
<dbReference type="OrthoDB" id="9779283at2"/>
<dbReference type="Gene3D" id="1.10.760.10">
    <property type="entry name" value="Cytochrome c-like domain"/>
    <property type="match status" value="1"/>
</dbReference>
<dbReference type="Proteomes" id="UP000223606">
    <property type="component" value="Chromosome 1"/>
</dbReference>